<gene>
    <name evidence="2" type="ORF">M747DRAFT_322220</name>
</gene>
<dbReference type="PANTHER" id="PTHR24148:SF78">
    <property type="entry name" value="HETEROKARYON INCOMPATIBILITY DOMAIN-CONTAINING PROTEIN"/>
    <property type="match status" value="1"/>
</dbReference>
<dbReference type="InterPro" id="IPR010730">
    <property type="entry name" value="HET"/>
</dbReference>
<proteinExistence type="predicted"/>
<evidence type="ECO:0000313" key="2">
    <source>
        <dbReference type="EMBL" id="RDH22304.1"/>
    </source>
</evidence>
<dbReference type="Proteomes" id="UP000253845">
    <property type="component" value="Unassembled WGS sequence"/>
</dbReference>
<evidence type="ECO:0000259" key="1">
    <source>
        <dbReference type="Pfam" id="PF06985"/>
    </source>
</evidence>
<dbReference type="InterPro" id="IPR052895">
    <property type="entry name" value="HetReg/Transcr_Mod"/>
</dbReference>
<dbReference type="Pfam" id="PF06985">
    <property type="entry name" value="HET"/>
    <property type="match status" value="1"/>
</dbReference>
<accession>A0A370C320</accession>
<feature type="domain" description="Heterokaryon incompatibility" evidence="1">
    <location>
        <begin position="49"/>
        <end position="188"/>
    </location>
</feature>
<evidence type="ECO:0000313" key="3">
    <source>
        <dbReference type="Proteomes" id="UP000253845"/>
    </source>
</evidence>
<protein>
    <submittedName>
        <fullName evidence="2">HET-domain-containing protein</fullName>
    </submittedName>
</protein>
<name>A0A370C320_ASPNG</name>
<dbReference type="PANTHER" id="PTHR24148">
    <property type="entry name" value="ANKYRIN REPEAT DOMAIN-CONTAINING PROTEIN 39 HOMOLOG-RELATED"/>
    <property type="match status" value="1"/>
</dbReference>
<sequence>MIAYTYSALPPGSFTRMIRLLPQRERNAPIECILINYDLSVSESRNHLYEALSYTWGSNDKPQAVLIGGSLLPVTENLHTALSYLRDHQLERTLWVDAICINQEDEDEKNTHIPLMRAIYAQADRVIVWLGEPDHAGPNALDTIHQLAENKVLLYAGTESVDLSEADHVACMRLLRHDWFRRIWVLQEVGVARSIMFRCGLVQVNGYSFCEGLSRLKLSLLPDHVLTVIPLVRSSIIRPRNSRKLPGNLPLGELIDMYHTHFATVPHDKIYALLGLCSDDLKTPCLRPNYRLAFSAVVKQIVNYIFMGNHTVAVLPDTNIAVIKGKGWILGHIVSVERSTPLHDYQTIGIGFHENALGMFFETQWGNKWVIHASATLIQVYDIVCFLHNAPKPTIIRLGKGKISVVVSMATPDMVKKKTGYESFRRHSKTKISDLRKQFQLIYAPPIDLFFTWDISPPARESRSELTSLKVPTSTTSSSLGQTLEGKEQEYGCLKLILEDIIVNILKSDDFEAQFEPMKRLLCQTQVQIPVSERVLEAAAARYDIAYKLLKILLDDQRKRASIIEISVRNATSIYELMGILFLRTADSYITERVIDETSQNPQGNSIIKLFYQYQKSLPVSEHAVENAVKHTFGLDIILLFYYYHQNSLPISERAVQNAVEHIDGLDILRLFYQHQTCLPISEHAVQNVVEHVKGLDILCLFYQHQDNLPISEHAVQNVVGHVKGLDILRLFYQHQTCLPISEEAVETAVHYPNGIEILRLFYQHQDNLPISEEAVETAVHYPDGIEILRLFYQHQTCLPISEEAVETAVHYPDGIEILRLFYQHQHNLPISEEVIEAAVKYNDRLEILRLFYQHQDTLPFSEDLLNAVVQLPDGTELLQFLFKQQSCPPISASTIQNAILSPHALKKVHLLQQYYQERFPISEAVVTAVMNHTDGPNSVRQRYQQDKGLPISKETVSTAIMDSNCFENLNFLYKLQKSLPINKAAVEFIVMELLEPGDEGSRLRDLTGDNTEYEYRRKCLKLIYQHQSDVVLRAAKDSIVKDKIIHMLREFDEQENE</sequence>
<dbReference type="VEuPathDB" id="FungiDB:M747DRAFT_322220"/>
<reference evidence="2 3" key="1">
    <citation type="submission" date="2018-07" db="EMBL/GenBank/DDBJ databases">
        <title>Section-level genome sequencing of Aspergillus section Nigri to investigate inter- and intra-species variation.</title>
        <authorList>
            <consortium name="DOE Joint Genome Institute"/>
            <person name="Vesth T.C."/>
            <person name="Nybo J.L."/>
            <person name="Theobald S."/>
            <person name="Frisvad J.C."/>
            <person name="Larsen T.O."/>
            <person name="Nielsen K.F."/>
            <person name="Hoof J.B."/>
            <person name="Brandl J."/>
            <person name="Salamov A."/>
            <person name="Riley R."/>
            <person name="Gladden J.M."/>
            <person name="Phatale P."/>
            <person name="Nielsen M.T."/>
            <person name="Lyhne E.K."/>
            <person name="Kogle M.E."/>
            <person name="Strasser K."/>
            <person name="McDonnell E."/>
            <person name="Barry K."/>
            <person name="Clum A."/>
            <person name="Chen C."/>
            <person name="Nolan M."/>
            <person name="Sandor L."/>
            <person name="Kuo A."/>
            <person name="Lipzen A."/>
            <person name="Hainaut M."/>
            <person name="Drula E."/>
            <person name="Tsang A."/>
            <person name="Magnuson J.K."/>
            <person name="Henrissat B."/>
            <person name="Wiebenga A."/>
            <person name="Simmons B.A."/>
            <person name="Makela M.R."/>
            <person name="De vries R.P."/>
            <person name="Grigoriev I.V."/>
            <person name="Mortensen U.H."/>
            <person name="Baker S.E."/>
            <person name="Andersen M.R."/>
        </authorList>
    </citation>
    <scope>NUCLEOTIDE SEQUENCE [LARGE SCALE GENOMIC DNA]</scope>
    <source>
        <strain evidence="2 3">ATCC 13496</strain>
    </source>
</reference>
<organism evidence="2 3">
    <name type="scientific">Aspergillus niger ATCC 13496</name>
    <dbReference type="NCBI Taxonomy" id="1353008"/>
    <lineage>
        <taxon>Eukaryota</taxon>
        <taxon>Fungi</taxon>
        <taxon>Dikarya</taxon>
        <taxon>Ascomycota</taxon>
        <taxon>Pezizomycotina</taxon>
        <taxon>Eurotiomycetes</taxon>
        <taxon>Eurotiomycetidae</taxon>
        <taxon>Eurotiales</taxon>
        <taxon>Aspergillaceae</taxon>
        <taxon>Aspergillus</taxon>
        <taxon>Aspergillus subgen. Circumdati</taxon>
    </lineage>
</organism>
<dbReference type="AlphaFoldDB" id="A0A370C320"/>
<dbReference type="EMBL" id="KZ851908">
    <property type="protein sequence ID" value="RDH22304.1"/>
    <property type="molecule type" value="Genomic_DNA"/>
</dbReference>